<name>A0A8J2PPW4_9HEXA</name>
<sequence>NSKSRPGGHSVISSGHLLSAYCPLPRFKRYCVLIASGPQTSPWR</sequence>
<comment type="caution">
    <text evidence="1">The sequence shown here is derived from an EMBL/GenBank/DDBJ whole genome shotgun (WGS) entry which is preliminary data.</text>
</comment>
<reference evidence="1" key="1">
    <citation type="submission" date="2021-06" db="EMBL/GenBank/DDBJ databases">
        <authorList>
            <person name="Hodson N. C."/>
            <person name="Mongue J. A."/>
            <person name="Jaron S. K."/>
        </authorList>
    </citation>
    <scope>NUCLEOTIDE SEQUENCE</scope>
</reference>
<dbReference type="Proteomes" id="UP000708208">
    <property type="component" value="Unassembled WGS sequence"/>
</dbReference>
<evidence type="ECO:0000313" key="2">
    <source>
        <dbReference type="Proteomes" id="UP000708208"/>
    </source>
</evidence>
<protein>
    <submittedName>
        <fullName evidence="1">Uncharacterized protein</fullName>
    </submittedName>
</protein>
<accession>A0A8J2PPW4</accession>
<dbReference type="EMBL" id="CAJVCH010561900">
    <property type="protein sequence ID" value="CAG7831765.1"/>
    <property type="molecule type" value="Genomic_DNA"/>
</dbReference>
<keyword evidence="2" id="KW-1185">Reference proteome</keyword>
<gene>
    <name evidence="1" type="ORF">AFUS01_LOCUS41490</name>
</gene>
<organism evidence="1 2">
    <name type="scientific">Allacma fusca</name>
    <dbReference type="NCBI Taxonomy" id="39272"/>
    <lineage>
        <taxon>Eukaryota</taxon>
        <taxon>Metazoa</taxon>
        <taxon>Ecdysozoa</taxon>
        <taxon>Arthropoda</taxon>
        <taxon>Hexapoda</taxon>
        <taxon>Collembola</taxon>
        <taxon>Symphypleona</taxon>
        <taxon>Sminthuridae</taxon>
        <taxon>Allacma</taxon>
    </lineage>
</organism>
<feature type="non-terminal residue" evidence="1">
    <location>
        <position position="1"/>
    </location>
</feature>
<proteinExistence type="predicted"/>
<dbReference type="AlphaFoldDB" id="A0A8J2PPW4"/>
<evidence type="ECO:0000313" key="1">
    <source>
        <dbReference type="EMBL" id="CAG7831765.1"/>
    </source>
</evidence>